<dbReference type="EMBL" id="CP135076">
    <property type="protein sequence ID" value="WNO54251.1"/>
    <property type="molecule type" value="Genomic_DNA"/>
</dbReference>
<evidence type="ECO:0000313" key="2">
    <source>
        <dbReference type="Proteomes" id="UP001302249"/>
    </source>
</evidence>
<sequence length="107" mass="11349">MAHHLPVQPEIRAELGARVDAVSARAHCSRPGEIAAELEAIRSLARRNGIRPAVTVIHAIDSALARGEHGALVQGWLAILRDAVDSDLSEPNAETLFTAACSVRLNG</sequence>
<dbReference type="RefSeq" id="WP_313916534.1">
    <property type="nucleotide sequence ID" value="NZ_CP135076.1"/>
</dbReference>
<evidence type="ECO:0000313" key="1">
    <source>
        <dbReference type="EMBL" id="WNO54251.1"/>
    </source>
</evidence>
<keyword evidence="2" id="KW-1185">Reference proteome</keyword>
<organism evidence="1 2">
    <name type="scientific">Stakelama saccharophila</name>
    <dbReference type="NCBI Taxonomy" id="3075605"/>
    <lineage>
        <taxon>Bacteria</taxon>
        <taxon>Pseudomonadati</taxon>
        <taxon>Pseudomonadota</taxon>
        <taxon>Alphaproteobacteria</taxon>
        <taxon>Sphingomonadales</taxon>
        <taxon>Sphingomonadaceae</taxon>
        <taxon>Stakelama</taxon>
    </lineage>
</organism>
<gene>
    <name evidence="1" type="ORF">RPR59_03025</name>
</gene>
<accession>A0ABZ0BC62</accession>
<name>A0ABZ0BC62_9SPHN</name>
<reference evidence="1 2" key="1">
    <citation type="submission" date="2023-09" db="EMBL/GenBank/DDBJ databases">
        <authorList>
            <person name="Rey-Velasco X."/>
        </authorList>
    </citation>
    <scope>NUCLEOTIDE SEQUENCE [LARGE SCALE GENOMIC DNA]</scope>
    <source>
        <strain evidence="1 2">W311</strain>
    </source>
</reference>
<dbReference type="Proteomes" id="UP001302249">
    <property type="component" value="Chromosome"/>
</dbReference>
<protein>
    <submittedName>
        <fullName evidence="1">Uncharacterized protein</fullName>
    </submittedName>
</protein>
<proteinExistence type="predicted"/>